<feature type="region of interest" description="Disordered" evidence="1">
    <location>
        <begin position="1"/>
        <end position="27"/>
    </location>
</feature>
<accession>A0A5B7JAE5</accession>
<evidence type="ECO:0000313" key="2">
    <source>
        <dbReference type="EMBL" id="MPC91635.1"/>
    </source>
</evidence>
<feature type="compositionally biased region" description="Polar residues" evidence="1">
    <location>
        <begin position="85"/>
        <end position="94"/>
    </location>
</feature>
<comment type="caution">
    <text evidence="2">The sequence shown here is derived from an EMBL/GenBank/DDBJ whole genome shotgun (WGS) entry which is preliminary data.</text>
</comment>
<dbReference type="Proteomes" id="UP000324222">
    <property type="component" value="Unassembled WGS sequence"/>
</dbReference>
<dbReference type="EMBL" id="VSRR010088474">
    <property type="protein sequence ID" value="MPC91635.1"/>
    <property type="molecule type" value="Genomic_DNA"/>
</dbReference>
<evidence type="ECO:0000256" key="1">
    <source>
        <dbReference type="SAM" id="MobiDB-lite"/>
    </source>
</evidence>
<protein>
    <submittedName>
        <fullName evidence="2">Uncharacterized protein</fullName>
    </submittedName>
</protein>
<feature type="region of interest" description="Disordered" evidence="1">
    <location>
        <begin position="73"/>
        <end position="94"/>
    </location>
</feature>
<dbReference type="AlphaFoldDB" id="A0A5B7JAE5"/>
<name>A0A5B7JAE5_PORTR</name>
<sequence>MNVATIQQSPPHHLTWGSPLAGTGYSPPLPSGQSLTWITGALQEARTEMHRLTDTTYVSEVLQGSTITLIELPHYPPHGMKVTRGQRSANGEGI</sequence>
<keyword evidence="3" id="KW-1185">Reference proteome</keyword>
<evidence type="ECO:0000313" key="3">
    <source>
        <dbReference type="Proteomes" id="UP000324222"/>
    </source>
</evidence>
<reference evidence="2 3" key="1">
    <citation type="submission" date="2019-05" db="EMBL/GenBank/DDBJ databases">
        <title>Another draft genome of Portunus trituberculatus and its Hox gene families provides insights of decapod evolution.</title>
        <authorList>
            <person name="Jeong J.-H."/>
            <person name="Song I."/>
            <person name="Kim S."/>
            <person name="Choi T."/>
            <person name="Kim D."/>
            <person name="Ryu S."/>
            <person name="Kim W."/>
        </authorList>
    </citation>
    <scope>NUCLEOTIDE SEQUENCE [LARGE SCALE GENOMIC DNA]</scope>
    <source>
        <tissue evidence="2">Muscle</tissue>
    </source>
</reference>
<organism evidence="2 3">
    <name type="scientific">Portunus trituberculatus</name>
    <name type="common">Swimming crab</name>
    <name type="synonym">Neptunus trituberculatus</name>
    <dbReference type="NCBI Taxonomy" id="210409"/>
    <lineage>
        <taxon>Eukaryota</taxon>
        <taxon>Metazoa</taxon>
        <taxon>Ecdysozoa</taxon>
        <taxon>Arthropoda</taxon>
        <taxon>Crustacea</taxon>
        <taxon>Multicrustacea</taxon>
        <taxon>Malacostraca</taxon>
        <taxon>Eumalacostraca</taxon>
        <taxon>Eucarida</taxon>
        <taxon>Decapoda</taxon>
        <taxon>Pleocyemata</taxon>
        <taxon>Brachyura</taxon>
        <taxon>Eubrachyura</taxon>
        <taxon>Portunoidea</taxon>
        <taxon>Portunidae</taxon>
        <taxon>Portuninae</taxon>
        <taxon>Portunus</taxon>
    </lineage>
</organism>
<feature type="compositionally biased region" description="Polar residues" evidence="1">
    <location>
        <begin position="1"/>
        <end position="10"/>
    </location>
</feature>
<proteinExistence type="predicted"/>
<gene>
    <name evidence="2" type="ORF">E2C01_086686</name>
</gene>